<reference evidence="2" key="1">
    <citation type="submission" date="2022-10" db="EMBL/GenBank/DDBJ databases">
        <title>Whole-Genome Sequencing of Brachybacterium huguangmaarense BRM-3, Isolated from Betula schmidtii.</title>
        <authorList>
            <person name="Haam D."/>
        </authorList>
    </citation>
    <scope>NUCLEOTIDE SEQUENCE</scope>
    <source>
        <strain evidence="2">BRM-3</strain>
    </source>
</reference>
<name>A0ABY6G4Y4_9MICO</name>
<organism evidence="2 3">
    <name type="scientific">Brachybacterium huguangmaarense</name>
    <dbReference type="NCBI Taxonomy" id="1652028"/>
    <lineage>
        <taxon>Bacteria</taxon>
        <taxon>Bacillati</taxon>
        <taxon>Actinomycetota</taxon>
        <taxon>Actinomycetes</taxon>
        <taxon>Micrococcales</taxon>
        <taxon>Dermabacteraceae</taxon>
        <taxon>Brachybacterium</taxon>
    </lineage>
</organism>
<dbReference type="InterPro" id="IPR051678">
    <property type="entry name" value="AGP_Transferase"/>
</dbReference>
<evidence type="ECO:0000259" key="1">
    <source>
        <dbReference type="Pfam" id="PF01636"/>
    </source>
</evidence>
<evidence type="ECO:0000313" key="2">
    <source>
        <dbReference type="EMBL" id="UYG17686.1"/>
    </source>
</evidence>
<dbReference type="EMBL" id="CP107020">
    <property type="protein sequence ID" value="UYG17686.1"/>
    <property type="molecule type" value="Genomic_DNA"/>
</dbReference>
<protein>
    <submittedName>
        <fullName evidence="2">Aminoglycoside phosphotransferase family protein</fullName>
    </submittedName>
</protein>
<accession>A0ABY6G4Y4</accession>
<sequence>MSTLGTASPVASPAFGQRLLAAWRDGTLVPDGADGAHSAREAQAVVTGVGESFVAWRLTPAHGERLVVRVPWRPLDDLAQPLGEEIAALGHVDPAVGPRPVAACTDPGRSPIELPYVVTSYVPGRVLAPRRWTSAHLAAHARTLAVLHRPVLPGRGRLLPGTRAEQEEGLVRGPFSILAEVDGAFSWWREHHPEVTGEPLTAGLLDAARAVCAAAEPVAARLDSFTLAHGDLCATNVVWEDDGSGAGPVPRYIDFEWAQADDPARDVAIIGGPVHGGPWYVPMDAEAHEGFLLAYVDAARALAPDRALDVDELRIRRDAWEAYERTAMYLHVSRRAADGDPVHAAALPVLRDGLARRLSGELPDSCGAGGCG</sequence>
<dbReference type="RefSeq" id="WP_263594894.1">
    <property type="nucleotide sequence ID" value="NZ_CP107020.1"/>
</dbReference>
<dbReference type="Proteomes" id="UP001164305">
    <property type="component" value="Chromosome"/>
</dbReference>
<proteinExistence type="predicted"/>
<evidence type="ECO:0000313" key="3">
    <source>
        <dbReference type="Proteomes" id="UP001164305"/>
    </source>
</evidence>
<gene>
    <name evidence="2" type="ORF">BRM3_04495</name>
</gene>
<dbReference type="Gene3D" id="3.90.1200.10">
    <property type="match status" value="1"/>
</dbReference>
<feature type="domain" description="Aminoglycoside phosphotransferase" evidence="1">
    <location>
        <begin position="50"/>
        <end position="295"/>
    </location>
</feature>
<dbReference type="Pfam" id="PF01636">
    <property type="entry name" value="APH"/>
    <property type="match status" value="1"/>
</dbReference>
<dbReference type="SUPFAM" id="SSF56112">
    <property type="entry name" value="Protein kinase-like (PK-like)"/>
    <property type="match status" value="1"/>
</dbReference>
<keyword evidence="3" id="KW-1185">Reference proteome</keyword>
<dbReference type="InterPro" id="IPR011009">
    <property type="entry name" value="Kinase-like_dom_sf"/>
</dbReference>
<dbReference type="PANTHER" id="PTHR21310">
    <property type="entry name" value="AMINOGLYCOSIDE PHOSPHOTRANSFERASE-RELATED-RELATED"/>
    <property type="match status" value="1"/>
</dbReference>
<dbReference type="InterPro" id="IPR002575">
    <property type="entry name" value="Aminoglycoside_PTrfase"/>
</dbReference>